<dbReference type="InterPro" id="IPR023415">
    <property type="entry name" value="LDLR_class-A_CS"/>
</dbReference>
<dbReference type="InterPro" id="IPR051221">
    <property type="entry name" value="LDLR-related"/>
</dbReference>
<name>A0ABM1VQU2_APLCA</name>
<feature type="disulfide bond" evidence="9">
    <location>
        <begin position="102"/>
        <end position="117"/>
    </location>
</feature>
<evidence type="ECO:0000256" key="4">
    <source>
        <dbReference type="ARBA" id="ARBA00022989"/>
    </source>
</evidence>
<evidence type="ECO:0000256" key="7">
    <source>
        <dbReference type="ARBA" id="ARBA00023170"/>
    </source>
</evidence>
<dbReference type="PRINTS" id="PR00261">
    <property type="entry name" value="LDLRECEPTOR"/>
</dbReference>
<dbReference type="GeneID" id="101849281"/>
<evidence type="ECO:0000313" key="11">
    <source>
        <dbReference type="RefSeq" id="XP_035824784.1"/>
    </source>
</evidence>
<evidence type="ECO:0000256" key="5">
    <source>
        <dbReference type="ARBA" id="ARBA00023136"/>
    </source>
</evidence>
<dbReference type="PANTHER" id="PTHR22722:SF15">
    <property type="entry name" value="LOW-DENSITY LIPOPROTEIN RECEPTOR-RELATED"/>
    <property type="match status" value="1"/>
</dbReference>
<evidence type="ECO:0000256" key="2">
    <source>
        <dbReference type="ARBA" id="ARBA00022692"/>
    </source>
</evidence>
<feature type="disulfide bond" evidence="9">
    <location>
        <begin position="129"/>
        <end position="147"/>
    </location>
</feature>
<keyword evidence="6 9" id="KW-1015">Disulfide bond</keyword>
<keyword evidence="3" id="KW-0677">Repeat</keyword>
<feature type="disulfide bond" evidence="9">
    <location>
        <begin position="170"/>
        <end position="188"/>
    </location>
</feature>
<dbReference type="PROSITE" id="PS01209">
    <property type="entry name" value="LDLRA_1"/>
    <property type="match status" value="1"/>
</dbReference>
<protein>
    <submittedName>
        <fullName evidence="11">Very low-density lipoprotein receptor-like</fullName>
    </submittedName>
</protein>
<feature type="disulfide bond" evidence="9">
    <location>
        <begin position="182"/>
        <end position="197"/>
    </location>
</feature>
<dbReference type="PANTHER" id="PTHR22722">
    <property type="entry name" value="LOW-DENSITY LIPOPROTEIN RECEPTOR-RELATED PROTEIN 2-RELATED"/>
    <property type="match status" value="1"/>
</dbReference>
<dbReference type="Gene3D" id="4.10.400.10">
    <property type="entry name" value="Low-density Lipoprotein Receptor"/>
    <property type="match status" value="6"/>
</dbReference>
<dbReference type="RefSeq" id="XP_035824784.1">
    <property type="nucleotide sequence ID" value="XM_035968891.1"/>
</dbReference>
<keyword evidence="8" id="KW-0325">Glycoprotein</keyword>
<dbReference type="SUPFAM" id="SSF57424">
    <property type="entry name" value="LDL receptor-like module"/>
    <property type="match status" value="6"/>
</dbReference>
<organism evidence="10 11">
    <name type="scientific">Aplysia californica</name>
    <name type="common">California sea hare</name>
    <dbReference type="NCBI Taxonomy" id="6500"/>
    <lineage>
        <taxon>Eukaryota</taxon>
        <taxon>Metazoa</taxon>
        <taxon>Spiralia</taxon>
        <taxon>Lophotrochozoa</taxon>
        <taxon>Mollusca</taxon>
        <taxon>Gastropoda</taxon>
        <taxon>Heterobranchia</taxon>
        <taxon>Euthyneura</taxon>
        <taxon>Tectipleura</taxon>
        <taxon>Aplysiida</taxon>
        <taxon>Aplysioidea</taxon>
        <taxon>Aplysiidae</taxon>
        <taxon>Aplysia</taxon>
    </lineage>
</organism>
<keyword evidence="7" id="KW-0675">Receptor</keyword>
<dbReference type="Proteomes" id="UP000694888">
    <property type="component" value="Unplaced"/>
</dbReference>
<dbReference type="Pfam" id="PF00057">
    <property type="entry name" value="Ldl_recept_a"/>
    <property type="match status" value="6"/>
</dbReference>
<comment type="subcellular location">
    <subcellularLocation>
        <location evidence="1">Membrane</location>
        <topology evidence="1">Single-pass membrane protein</topology>
    </subcellularLocation>
</comment>
<evidence type="ECO:0000256" key="9">
    <source>
        <dbReference type="PROSITE-ProRule" id="PRU00124"/>
    </source>
</evidence>
<keyword evidence="4" id="KW-1133">Transmembrane helix</keyword>
<evidence type="ECO:0000313" key="10">
    <source>
        <dbReference type="Proteomes" id="UP000694888"/>
    </source>
</evidence>
<feature type="disulfide bond" evidence="9">
    <location>
        <begin position="220"/>
        <end position="235"/>
    </location>
</feature>
<gene>
    <name evidence="11" type="primary">LOC101849281</name>
</gene>
<feature type="disulfide bond" evidence="9">
    <location>
        <begin position="163"/>
        <end position="175"/>
    </location>
</feature>
<sequence>MAISCNNGGCVPASYRCDGFDDCGDNTIPFVSNTGPIKLDVNIVPLEDESLYRKKMCILRIATARLIKDQQSPNYALRLKAVSCESDQFACSDKCINASWVCDGESDCLDGFDEQNCTAGCMGPNKISCNNGGCVPVSSRCDGDNDCGDSTDEKQMNCANSTCQANQFKCDTGACIPDRWRCDDDNDCRDNSDERDCQTCSGPTVFQCNNTVCLYSFELCDGDDDCGDNSDEVGCTCSTDEFTCKSGECLAYHYRCDGQFDCNDNSDEKDCPDIHPAACGDKLTLSDCAHMNVTSYPICQNEDDAFKYCREFCGLCKQN</sequence>
<dbReference type="SMART" id="SM00192">
    <property type="entry name" value="LDLa"/>
    <property type="match status" value="6"/>
</dbReference>
<evidence type="ECO:0000256" key="6">
    <source>
        <dbReference type="ARBA" id="ARBA00023157"/>
    </source>
</evidence>
<feature type="disulfide bond" evidence="9">
    <location>
        <begin position="208"/>
        <end position="226"/>
    </location>
</feature>
<dbReference type="CDD" id="cd00112">
    <property type="entry name" value="LDLa"/>
    <property type="match status" value="4"/>
</dbReference>
<keyword evidence="10" id="KW-1185">Reference proteome</keyword>
<evidence type="ECO:0000256" key="3">
    <source>
        <dbReference type="ARBA" id="ARBA00022737"/>
    </source>
</evidence>
<dbReference type="InterPro" id="IPR002172">
    <property type="entry name" value="LDrepeatLR_classA_rpt"/>
</dbReference>
<keyword evidence="5" id="KW-0472">Membrane</keyword>
<proteinExistence type="predicted"/>
<accession>A0ABM1VQU2</accession>
<evidence type="ECO:0000256" key="1">
    <source>
        <dbReference type="ARBA" id="ARBA00004167"/>
    </source>
</evidence>
<feature type="disulfide bond" evidence="9">
    <location>
        <begin position="244"/>
        <end position="262"/>
    </location>
</feature>
<reference evidence="11" key="1">
    <citation type="submission" date="2025-08" db="UniProtKB">
        <authorList>
            <consortium name="RefSeq"/>
        </authorList>
    </citation>
    <scope>IDENTIFICATION</scope>
</reference>
<dbReference type="InterPro" id="IPR036055">
    <property type="entry name" value="LDL_receptor-like_sf"/>
</dbReference>
<comment type="caution">
    <text evidence="9">Lacks conserved residue(s) required for the propagation of feature annotation.</text>
</comment>
<feature type="disulfide bond" evidence="9">
    <location>
        <begin position="237"/>
        <end position="249"/>
    </location>
</feature>
<feature type="disulfide bond" evidence="9">
    <location>
        <begin position="256"/>
        <end position="271"/>
    </location>
</feature>
<evidence type="ECO:0000256" key="8">
    <source>
        <dbReference type="ARBA" id="ARBA00023180"/>
    </source>
</evidence>
<keyword evidence="2" id="KW-0812">Transmembrane</keyword>
<dbReference type="PROSITE" id="PS50068">
    <property type="entry name" value="LDLRA_2"/>
    <property type="match status" value="5"/>
</dbReference>